<proteinExistence type="predicted"/>
<name>A0AAE0ZXA0_9GAST</name>
<dbReference type="EMBL" id="JAWDGP010003079">
    <property type="protein sequence ID" value="KAK3777398.1"/>
    <property type="molecule type" value="Genomic_DNA"/>
</dbReference>
<gene>
    <name evidence="1" type="ORF">RRG08_032502</name>
</gene>
<evidence type="ECO:0000313" key="2">
    <source>
        <dbReference type="Proteomes" id="UP001283361"/>
    </source>
</evidence>
<sequence length="72" mass="7799">MLSIVVVGFWDATISDQQAAVSPRFCSATQRRFGITAICNYFFLHPIDVSSGVRVSGTMAGPRPGVQHVRTS</sequence>
<evidence type="ECO:0000313" key="1">
    <source>
        <dbReference type="EMBL" id="KAK3777398.1"/>
    </source>
</evidence>
<dbReference type="Proteomes" id="UP001283361">
    <property type="component" value="Unassembled WGS sequence"/>
</dbReference>
<dbReference type="AlphaFoldDB" id="A0AAE0ZXA0"/>
<comment type="caution">
    <text evidence="1">The sequence shown here is derived from an EMBL/GenBank/DDBJ whole genome shotgun (WGS) entry which is preliminary data.</text>
</comment>
<keyword evidence="2" id="KW-1185">Reference proteome</keyword>
<reference evidence="1" key="1">
    <citation type="journal article" date="2023" name="G3 (Bethesda)">
        <title>A reference genome for the long-term kleptoplast-retaining sea slug Elysia crispata morphotype clarki.</title>
        <authorList>
            <person name="Eastman K.E."/>
            <person name="Pendleton A.L."/>
            <person name="Shaikh M.A."/>
            <person name="Suttiyut T."/>
            <person name="Ogas R."/>
            <person name="Tomko P."/>
            <person name="Gavelis G."/>
            <person name="Widhalm J.R."/>
            <person name="Wisecaver J.H."/>
        </authorList>
    </citation>
    <scope>NUCLEOTIDE SEQUENCE</scope>
    <source>
        <strain evidence="1">ECLA1</strain>
    </source>
</reference>
<accession>A0AAE0ZXA0</accession>
<organism evidence="1 2">
    <name type="scientific">Elysia crispata</name>
    <name type="common">lettuce slug</name>
    <dbReference type="NCBI Taxonomy" id="231223"/>
    <lineage>
        <taxon>Eukaryota</taxon>
        <taxon>Metazoa</taxon>
        <taxon>Spiralia</taxon>
        <taxon>Lophotrochozoa</taxon>
        <taxon>Mollusca</taxon>
        <taxon>Gastropoda</taxon>
        <taxon>Heterobranchia</taxon>
        <taxon>Euthyneura</taxon>
        <taxon>Panpulmonata</taxon>
        <taxon>Sacoglossa</taxon>
        <taxon>Placobranchoidea</taxon>
        <taxon>Plakobranchidae</taxon>
        <taxon>Elysia</taxon>
    </lineage>
</organism>
<protein>
    <submittedName>
        <fullName evidence="1">Uncharacterized protein</fullName>
    </submittedName>
</protein>